<evidence type="ECO:0000313" key="1">
    <source>
        <dbReference type="EMBL" id="KAJ8114042.1"/>
    </source>
</evidence>
<comment type="caution">
    <text evidence="1">The sequence shown here is derived from an EMBL/GenBank/DDBJ whole genome shotgun (WGS) entry which is preliminary data.</text>
</comment>
<sequence>MIDKVAKSTSIQEWPPWPEFAAPDDAESRDPDFLSIKQAVLAEYGAEALRQSWIRVCRDLEEVTDEIAEKGNSIISQFDTTEILANGVSDSQQAEVQRIGAFICKATIPREETNHLYEELTSYVADNKSSIQAWPKENPSMLILYNSPSQIAIRSHPDHLKLQRKLNGLWNNYSTLDGTSPEPLSYLDGVRDRPPGQPFLGLGPHIDAGSLCRWADPAYRKVYENIFRGRPEKHDAFDIALRQSADQELYKGMAHSTVLRTFQGWTALTPTAAREGTIMVYPNLKVAVAYMLLRPFFQPPTGEDADIMDPEAWTLDDKTGWFPGTFKTQSQRLSRISHPHLRLEECLVYMPPVQPGDTVWWHCDVCHAVDTEHMGKNNAAVAFVGSCPSTAVNKAYIKEQLRATLSGRPPPDYAEGNDNDLDETKLRGYKGHDVLSVDARRAFGYELL</sequence>
<proteinExistence type="predicted"/>
<keyword evidence="2" id="KW-1185">Reference proteome</keyword>
<organism evidence="1 2">
    <name type="scientific">Boeremia exigua</name>
    <dbReference type="NCBI Taxonomy" id="749465"/>
    <lineage>
        <taxon>Eukaryota</taxon>
        <taxon>Fungi</taxon>
        <taxon>Dikarya</taxon>
        <taxon>Ascomycota</taxon>
        <taxon>Pezizomycotina</taxon>
        <taxon>Dothideomycetes</taxon>
        <taxon>Pleosporomycetidae</taxon>
        <taxon>Pleosporales</taxon>
        <taxon>Pleosporineae</taxon>
        <taxon>Didymellaceae</taxon>
        <taxon>Boeremia</taxon>
    </lineage>
</organism>
<reference evidence="1" key="1">
    <citation type="submission" date="2022-11" db="EMBL/GenBank/DDBJ databases">
        <title>Genome Sequence of Boeremia exigua.</title>
        <authorList>
            <person name="Buettner E."/>
        </authorList>
    </citation>
    <scope>NUCLEOTIDE SEQUENCE</scope>
    <source>
        <strain evidence="1">CU02</strain>
    </source>
</reference>
<name>A0ACC2IG16_9PLEO</name>
<gene>
    <name evidence="1" type="ORF">OPT61_g3984</name>
</gene>
<protein>
    <submittedName>
        <fullName evidence="1">Uncharacterized protein</fullName>
    </submittedName>
</protein>
<accession>A0ACC2IG16</accession>
<evidence type="ECO:0000313" key="2">
    <source>
        <dbReference type="Proteomes" id="UP001153331"/>
    </source>
</evidence>
<dbReference type="Proteomes" id="UP001153331">
    <property type="component" value="Unassembled WGS sequence"/>
</dbReference>
<dbReference type="EMBL" id="JAPHNI010000216">
    <property type="protein sequence ID" value="KAJ8114042.1"/>
    <property type="molecule type" value="Genomic_DNA"/>
</dbReference>